<evidence type="ECO:0000259" key="2">
    <source>
        <dbReference type="Pfam" id="PF20469"/>
    </source>
</evidence>
<name>A0ABP3NYY2_9PROT</name>
<feature type="domain" description="Endonuclease GajA/Old nuclease/RecF-like AAA" evidence="1">
    <location>
        <begin position="1"/>
        <end position="407"/>
    </location>
</feature>
<accession>A0ABP3NYY2</accession>
<dbReference type="SUPFAM" id="SSF52540">
    <property type="entry name" value="P-loop containing nucleoside triphosphate hydrolases"/>
    <property type="match status" value="1"/>
</dbReference>
<dbReference type="EMBL" id="BAAADD010000001">
    <property type="protein sequence ID" value="GAA0556711.1"/>
    <property type="molecule type" value="Genomic_DNA"/>
</dbReference>
<feature type="domain" description="OLD protein-like TOPRIM" evidence="2">
    <location>
        <begin position="477"/>
        <end position="543"/>
    </location>
</feature>
<protein>
    <submittedName>
        <fullName evidence="3">ATP-dependent endonuclease</fullName>
    </submittedName>
</protein>
<dbReference type="RefSeq" id="WP_166930460.1">
    <property type="nucleotide sequence ID" value="NZ_BAAADD010000001.1"/>
</dbReference>
<dbReference type="CDD" id="cd01026">
    <property type="entry name" value="TOPRIM_OLD"/>
    <property type="match status" value="1"/>
</dbReference>
<dbReference type="Proteomes" id="UP001499951">
    <property type="component" value="Unassembled WGS sequence"/>
</dbReference>
<dbReference type="InterPro" id="IPR051396">
    <property type="entry name" value="Bact_Antivir_Def_Nuclease"/>
</dbReference>
<gene>
    <name evidence="3" type="ORF">GCM10008942_01470</name>
</gene>
<evidence type="ECO:0000259" key="1">
    <source>
        <dbReference type="Pfam" id="PF13175"/>
    </source>
</evidence>
<organism evidence="3 4">
    <name type="scientific">Rhizomicrobium electricum</name>
    <dbReference type="NCBI Taxonomy" id="480070"/>
    <lineage>
        <taxon>Bacteria</taxon>
        <taxon>Pseudomonadati</taxon>
        <taxon>Pseudomonadota</taxon>
        <taxon>Alphaproteobacteria</taxon>
        <taxon>Micropepsales</taxon>
        <taxon>Micropepsaceae</taxon>
        <taxon>Rhizomicrobium</taxon>
    </lineage>
</organism>
<dbReference type="PANTHER" id="PTHR43581:SF4">
    <property type="entry name" value="ATP_GTP PHOSPHATASE"/>
    <property type="match status" value="1"/>
</dbReference>
<dbReference type="Gene3D" id="3.40.50.300">
    <property type="entry name" value="P-loop containing nucleotide triphosphate hydrolases"/>
    <property type="match status" value="1"/>
</dbReference>
<keyword evidence="3" id="KW-0255">Endonuclease</keyword>
<dbReference type="Pfam" id="PF20469">
    <property type="entry name" value="OLD-like_TOPRIM"/>
    <property type="match status" value="1"/>
</dbReference>
<reference evidence="4" key="1">
    <citation type="journal article" date="2019" name="Int. J. Syst. Evol. Microbiol.">
        <title>The Global Catalogue of Microorganisms (GCM) 10K type strain sequencing project: providing services to taxonomists for standard genome sequencing and annotation.</title>
        <authorList>
            <consortium name="The Broad Institute Genomics Platform"/>
            <consortium name="The Broad Institute Genome Sequencing Center for Infectious Disease"/>
            <person name="Wu L."/>
            <person name="Ma J."/>
        </authorList>
    </citation>
    <scope>NUCLEOTIDE SEQUENCE [LARGE SCALE GENOMIC DNA]</scope>
    <source>
        <strain evidence="4">JCM 15089</strain>
    </source>
</reference>
<dbReference type="Pfam" id="PF13175">
    <property type="entry name" value="AAA_15"/>
    <property type="match status" value="1"/>
</dbReference>
<dbReference type="InterPro" id="IPR041685">
    <property type="entry name" value="AAA_GajA/Old/RecF-like"/>
</dbReference>
<proteinExistence type="predicted"/>
<dbReference type="InterPro" id="IPR034139">
    <property type="entry name" value="TOPRIM_OLD"/>
</dbReference>
<evidence type="ECO:0000313" key="3">
    <source>
        <dbReference type="EMBL" id="GAA0556711.1"/>
    </source>
</evidence>
<comment type="caution">
    <text evidence="3">The sequence shown here is derived from an EMBL/GenBank/DDBJ whole genome shotgun (WGS) entry which is preliminary data.</text>
</comment>
<dbReference type="PANTHER" id="PTHR43581">
    <property type="entry name" value="ATP/GTP PHOSPHATASE"/>
    <property type="match status" value="1"/>
</dbReference>
<sequence>MKISSVHVTNFRSLKDAKIVCDNLTALVGPNGAGKSCFLNALDLFYSPSPIVTLDDFYNRQSSEDIEIAVTFKNLSTIENKRFYTRVHEGELPVVRVLSLNPKTNGRYFGFAYRNADFSEVRALSGREQINKYAELRNREPYESSLPPARSQAAVAEALEQWEADSKNADKLELARDDGQFIGFQNVARGYLNDLTRFIMIPAVRDAGDDARDTRGSAITQLMDLVVRAALATNKEIENLRSEIETRYQELTDPARLPELGSLETSLGDTLHTYYQDTDVALNWLPTEGVNLPPPKADVRLVEDDFHLPVSRVGHGLQRAFILSLLQHLAVVRSTANEGQSDVDRVLSEPSTPELNLILAIEEPELYQHPNRQRHFARVLYELAAGKIPGVASSTQVIYATHSPLFVGIDSFDNVRRCTRTKLDSSAPKVTSVAATTWDEIAELIWKANGEPGQKFTGESIKPRVTALMTPWTNEGFFADVAVLVEGEGDRAAIKGVAKALRGIDLESQGCAIIPCNGKGNLDRAAAIFSQLNIPIYVVWDSDKGVDNTEAQNRTLLRLFNQPEEDWPSFVSERCACFEVKLERSLQGEIGSDLFQGLLTECKTFYGIPKDKHALKNPFVLTEIVTRASAAGHGPDTVLAIVDRILSLRKQKGA</sequence>
<dbReference type="GO" id="GO:0004519">
    <property type="term" value="F:endonuclease activity"/>
    <property type="evidence" value="ECO:0007669"/>
    <property type="project" value="UniProtKB-KW"/>
</dbReference>
<evidence type="ECO:0000313" key="4">
    <source>
        <dbReference type="Proteomes" id="UP001499951"/>
    </source>
</evidence>
<dbReference type="InterPro" id="IPR027417">
    <property type="entry name" value="P-loop_NTPase"/>
</dbReference>
<keyword evidence="3" id="KW-0378">Hydrolase</keyword>
<keyword evidence="3" id="KW-0540">Nuclease</keyword>
<keyword evidence="4" id="KW-1185">Reference proteome</keyword>